<dbReference type="OrthoDB" id="6436136at2759"/>
<dbReference type="AlphaFoldDB" id="A0A4Y2X4A3"/>
<accession>A0A4Y2X4A3</accession>
<reference evidence="1 2" key="1">
    <citation type="journal article" date="2019" name="Sci. Rep.">
        <title>Orb-weaving spider Araneus ventricosus genome elucidates the spidroin gene catalogue.</title>
        <authorList>
            <person name="Kono N."/>
            <person name="Nakamura H."/>
            <person name="Ohtoshi R."/>
            <person name="Moran D.A.P."/>
            <person name="Shinohara A."/>
            <person name="Yoshida Y."/>
            <person name="Fujiwara M."/>
            <person name="Mori M."/>
            <person name="Tomita M."/>
            <person name="Arakawa K."/>
        </authorList>
    </citation>
    <scope>NUCLEOTIDE SEQUENCE [LARGE SCALE GENOMIC DNA]</scope>
</reference>
<dbReference type="PANTHER" id="PTHR47331:SF5">
    <property type="entry name" value="RIBONUCLEASE H"/>
    <property type="match status" value="1"/>
</dbReference>
<proteinExistence type="predicted"/>
<dbReference type="PANTHER" id="PTHR47331">
    <property type="entry name" value="PHD-TYPE DOMAIN-CONTAINING PROTEIN"/>
    <property type="match status" value="1"/>
</dbReference>
<dbReference type="EMBL" id="BGPR01069272">
    <property type="protein sequence ID" value="GBO42977.1"/>
    <property type="molecule type" value="Genomic_DNA"/>
</dbReference>
<keyword evidence="2" id="KW-1185">Reference proteome</keyword>
<protein>
    <recommendedName>
        <fullName evidence="3">Peptidase aspartic putative domain-containing protein</fullName>
    </recommendedName>
</protein>
<dbReference type="InterPro" id="IPR021109">
    <property type="entry name" value="Peptidase_aspartic_dom_sf"/>
</dbReference>
<dbReference type="Proteomes" id="UP000499080">
    <property type="component" value="Unassembled WGS sequence"/>
</dbReference>
<evidence type="ECO:0000313" key="2">
    <source>
        <dbReference type="Proteomes" id="UP000499080"/>
    </source>
</evidence>
<organism evidence="1 2">
    <name type="scientific">Araneus ventricosus</name>
    <name type="common">Orbweaver spider</name>
    <name type="synonym">Epeira ventricosa</name>
    <dbReference type="NCBI Taxonomy" id="182803"/>
    <lineage>
        <taxon>Eukaryota</taxon>
        <taxon>Metazoa</taxon>
        <taxon>Ecdysozoa</taxon>
        <taxon>Arthropoda</taxon>
        <taxon>Chelicerata</taxon>
        <taxon>Arachnida</taxon>
        <taxon>Araneae</taxon>
        <taxon>Araneomorphae</taxon>
        <taxon>Entelegynae</taxon>
        <taxon>Araneoidea</taxon>
        <taxon>Araneidae</taxon>
        <taxon>Araneus</taxon>
    </lineage>
</organism>
<dbReference type="Pfam" id="PF13650">
    <property type="entry name" value="Asp_protease_2"/>
    <property type="match status" value="1"/>
</dbReference>
<gene>
    <name evidence="1" type="ORF">AVEN_9049_1</name>
</gene>
<comment type="caution">
    <text evidence="1">The sequence shown here is derived from an EMBL/GenBank/DDBJ whole genome shotgun (WGS) entry which is preliminary data.</text>
</comment>
<sequence>MLCVKFQNEGFVVKQAEEYADYLIIKSALEIEKRSQCVVFVGEDIDLLVIIAASTNSEKIFFLKPGRGQIPTEVLSALNKKYGDSTFLQTFVAEINNKKVRGILDTGRSRSFVLKDIAEQLKLKPSAKEELLIYAFGSNGKKESFDIVDLNLRNIRNPQLSVNIKAAVTDRITQGKVSVPSKFIKEIASEKGLTLADDGCSSDIDLLIGSDFICEILGERNLKISKRLMVTNCIFGEILQGRINDEGKVNEIQVNYLSVMDGKMDYDKINEFWELENMGINSQENINLEMQILEKFEESTTYTNGRYETKLLWKDDQSRLNNNYEIAKKRLFNLNDKFKRDKNLYLNYKEIIQQQLKDGIVEYANCEPNNTCPGYFMPHHAAIREQKETTKVRAFVSTLLLNPKVRCPSTICYIPAQI</sequence>
<evidence type="ECO:0008006" key="3">
    <source>
        <dbReference type="Google" id="ProtNLM"/>
    </source>
</evidence>
<name>A0A4Y2X4A3_ARAVE</name>
<dbReference type="Gene3D" id="2.40.70.10">
    <property type="entry name" value="Acid Proteases"/>
    <property type="match status" value="1"/>
</dbReference>
<evidence type="ECO:0000313" key="1">
    <source>
        <dbReference type="EMBL" id="GBO42977.1"/>
    </source>
</evidence>